<evidence type="ECO:0000313" key="1">
    <source>
        <dbReference type="EMBL" id="GAF98117.1"/>
    </source>
</evidence>
<organism evidence="1">
    <name type="scientific">marine sediment metagenome</name>
    <dbReference type="NCBI Taxonomy" id="412755"/>
    <lineage>
        <taxon>unclassified sequences</taxon>
        <taxon>metagenomes</taxon>
        <taxon>ecological metagenomes</taxon>
    </lineage>
</organism>
<dbReference type="InterPro" id="IPR055629">
    <property type="entry name" value="DUF7205"/>
</dbReference>
<dbReference type="Pfam" id="PF23835">
    <property type="entry name" value="DUF7205"/>
    <property type="match status" value="1"/>
</dbReference>
<dbReference type="AlphaFoldDB" id="X0UCK9"/>
<gene>
    <name evidence="1" type="ORF">S01H1_24783</name>
</gene>
<comment type="caution">
    <text evidence="1">The sequence shown here is derived from an EMBL/GenBank/DDBJ whole genome shotgun (WGS) entry which is preliminary data.</text>
</comment>
<accession>X0UCK9</accession>
<proteinExistence type="predicted"/>
<reference evidence="1" key="1">
    <citation type="journal article" date="2014" name="Front. Microbiol.">
        <title>High frequency of phylogenetically diverse reductive dehalogenase-homologous genes in deep subseafloor sedimentary metagenomes.</title>
        <authorList>
            <person name="Kawai M."/>
            <person name="Futagami T."/>
            <person name="Toyoda A."/>
            <person name="Takaki Y."/>
            <person name="Nishi S."/>
            <person name="Hori S."/>
            <person name="Arai W."/>
            <person name="Tsubouchi T."/>
            <person name="Morono Y."/>
            <person name="Uchiyama I."/>
            <person name="Ito T."/>
            <person name="Fujiyama A."/>
            <person name="Inagaki F."/>
            <person name="Takami H."/>
        </authorList>
    </citation>
    <scope>NUCLEOTIDE SEQUENCE</scope>
    <source>
        <strain evidence="1">Expedition CK06-06</strain>
    </source>
</reference>
<protein>
    <submittedName>
        <fullName evidence="1">Uncharacterized protein</fullName>
    </submittedName>
</protein>
<name>X0UCK9_9ZZZZ</name>
<dbReference type="EMBL" id="BARS01014922">
    <property type="protein sequence ID" value="GAF98117.1"/>
    <property type="molecule type" value="Genomic_DNA"/>
</dbReference>
<sequence length="69" mass="8036">MNRNDFLGREISIGSMVIFIECGYRNFKRGKVTKLGEKKATVTWKTNTGLLRVTHRYYSDLVKTEYLST</sequence>